<keyword evidence="2" id="KW-0720">Serine protease</keyword>
<evidence type="ECO:0000259" key="4">
    <source>
        <dbReference type="PROSITE" id="PS50240"/>
    </source>
</evidence>
<accession>A0ABY5G7C6</accession>
<keyword evidence="6" id="KW-1185">Reference proteome</keyword>
<dbReference type="InterPro" id="IPR043504">
    <property type="entry name" value="Peptidase_S1_PA_chymotrypsin"/>
</dbReference>
<evidence type="ECO:0000256" key="3">
    <source>
        <dbReference type="SAM" id="SignalP"/>
    </source>
</evidence>
<dbReference type="InterPro" id="IPR001314">
    <property type="entry name" value="Peptidase_S1A"/>
</dbReference>
<dbReference type="RefSeq" id="WP_255231892.1">
    <property type="nucleotide sequence ID" value="NZ_CP090615.1"/>
</dbReference>
<evidence type="ECO:0000256" key="1">
    <source>
        <dbReference type="ARBA" id="ARBA00023157"/>
    </source>
</evidence>
<dbReference type="Gene3D" id="2.40.10.10">
    <property type="entry name" value="Trypsin-like serine proteases"/>
    <property type="match status" value="1"/>
</dbReference>
<dbReference type="Proteomes" id="UP001059120">
    <property type="component" value="Chromosome 2"/>
</dbReference>
<dbReference type="InterPro" id="IPR018114">
    <property type="entry name" value="TRYPSIN_HIS"/>
</dbReference>
<dbReference type="InterPro" id="IPR009003">
    <property type="entry name" value="Peptidase_S1_PA"/>
</dbReference>
<feature type="domain" description="Peptidase S1" evidence="4">
    <location>
        <begin position="48"/>
        <end position="305"/>
    </location>
</feature>
<dbReference type="EMBL" id="CP090615">
    <property type="protein sequence ID" value="UTT86079.1"/>
    <property type="molecule type" value="Genomic_DNA"/>
</dbReference>
<keyword evidence="1" id="KW-1015">Disulfide bond</keyword>
<evidence type="ECO:0000313" key="5">
    <source>
        <dbReference type="EMBL" id="UTT86079.1"/>
    </source>
</evidence>
<dbReference type="SMART" id="SM00020">
    <property type="entry name" value="Tryp_SPc"/>
    <property type="match status" value="1"/>
</dbReference>
<dbReference type="InterPro" id="IPR051487">
    <property type="entry name" value="Ser/Thr_Proteases_Immune/Dev"/>
</dbReference>
<dbReference type="InterPro" id="IPR001254">
    <property type="entry name" value="Trypsin_dom"/>
</dbReference>
<evidence type="ECO:0000313" key="6">
    <source>
        <dbReference type="Proteomes" id="UP001059120"/>
    </source>
</evidence>
<dbReference type="PROSITE" id="PS00134">
    <property type="entry name" value="TRYPSIN_HIS"/>
    <property type="match status" value="1"/>
</dbReference>
<dbReference type="PRINTS" id="PR00722">
    <property type="entry name" value="CHYMOTRYPSIN"/>
</dbReference>
<dbReference type="PROSITE" id="PS00135">
    <property type="entry name" value="TRYPSIN_SER"/>
    <property type="match status" value="1"/>
</dbReference>
<feature type="chain" id="PRO_5046879717" evidence="3">
    <location>
        <begin position="26"/>
        <end position="369"/>
    </location>
</feature>
<dbReference type="SUPFAM" id="SSF50494">
    <property type="entry name" value="Trypsin-like serine proteases"/>
    <property type="match status" value="1"/>
</dbReference>
<dbReference type="PANTHER" id="PTHR24256">
    <property type="entry name" value="TRYPTASE-RELATED"/>
    <property type="match status" value="1"/>
</dbReference>
<protein>
    <submittedName>
        <fullName evidence="5">Trypsin-like serine protease</fullName>
        <ecNumber evidence="5">3.4.21.-</ecNumber>
    </submittedName>
</protein>
<dbReference type="CDD" id="cd00190">
    <property type="entry name" value="Tryp_SPc"/>
    <property type="match status" value="1"/>
</dbReference>
<sequence>MKSALSKKWIMAGALPLIGSFAVYADTTDTITPSNANLESNIEITPYIVNGSNASVSDFPSIAALFIDSLEYDNFYSSNPYCGATILDQYHVLTAAHCIYGNEAAQLFTTVVPQLENVNDYPFGNIQRYRVTEIYYRNDYDNRLSQLLANDIAILKLSEAMNIDTVNDIVKRPSSEAYRSTFGAPEFVAIGHGDTSSGFDATTRLQQVDLNLVSNSVCRTVFTNGSAITDRQICFDGDFSSFTQLRGGTCQGDSGGPVYWKDGSSYVQVGITSFGPNQCGDPNAGATSVFTEIYDYRLWINSVLSGFETPRATSSDLQRTTYLNQHGTIQSESGSSEAGGVLSTLWLGVLLVLGLRRTHSIRILRSSGR</sequence>
<feature type="signal peptide" evidence="3">
    <location>
        <begin position="1"/>
        <end position="25"/>
    </location>
</feature>
<keyword evidence="2" id="KW-0645">Protease</keyword>
<name>A0ABY5G7C6_VIBPE</name>
<keyword evidence="2 5" id="KW-0378">Hydrolase</keyword>
<reference evidence="5" key="1">
    <citation type="submission" date="2022-01" db="EMBL/GenBank/DDBJ databases">
        <title>Alginate degradation mechanism of Vibrio pelagius WXL662.</title>
        <authorList>
            <person name="He X."/>
        </authorList>
    </citation>
    <scope>NUCLEOTIDE SEQUENCE</scope>
    <source>
        <strain evidence="5">WXL662</strain>
    </source>
</reference>
<gene>
    <name evidence="5" type="ORF">LZI70_17025</name>
</gene>
<dbReference type="EC" id="3.4.21.-" evidence="5"/>
<keyword evidence="3" id="KW-0732">Signal</keyword>
<dbReference type="PROSITE" id="PS50240">
    <property type="entry name" value="TRYPSIN_DOM"/>
    <property type="match status" value="1"/>
</dbReference>
<dbReference type="GO" id="GO:0016787">
    <property type="term" value="F:hydrolase activity"/>
    <property type="evidence" value="ECO:0007669"/>
    <property type="project" value="UniProtKB-KW"/>
</dbReference>
<dbReference type="Pfam" id="PF00089">
    <property type="entry name" value="Trypsin"/>
    <property type="match status" value="1"/>
</dbReference>
<organism evidence="5 6">
    <name type="scientific">Vibrio pelagius</name>
    <dbReference type="NCBI Taxonomy" id="28169"/>
    <lineage>
        <taxon>Bacteria</taxon>
        <taxon>Pseudomonadati</taxon>
        <taxon>Pseudomonadota</taxon>
        <taxon>Gammaproteobacteria</taxon>
        <taxon>Vibrionales</taxon>
        <taxon>Vibrionaceae</taxon>
        <taxon>Vibrio</taxon>
    </lineage>
</organism>
<proteinExistence type="predicted"/>
<dbReference type="InterPro" id="IPR033116">
    <property type="entry name" value="TRYPSIN_SER"/>
</dbReference>
<evidence type="ECO:0000256" key="2">
    <source>
        <dbReference type="RuleBase" id="RU363034"/>
    </source>
</evidence>